<evidence type="ECO:0000313" key="4">
    <source>
        <dbReference type="Proteomes" id="UP000304951"/>
    </source>
</evidence>
<dbReference type="InterPro" id="IPR036397">
    <property type="entry name" value="RNaseH_sf"/>
</dbReference>
<accession>A0A4S8S432</accession>
<dbReference type="GO" id="GO:0003723">
    <property type="term" value="F:RNA binding"/>
    <property type="evidence" value="ECO:0007669"/>
    <property type="project" value="TreeGrafter"/>
</dbReference>
<protein>
    <submittedName>
        <fullName evidence="3">CAF1-domain-containing protein</fullName>
    </submittedName>
</protein>
<feature type="compositionally biased region" description="Acidic residues" evidence="2">
    <location>
        <begin position="573"/>
        <end position="587"/>
    </location>
</feature>
<dbReference type="PROSITE" id="PS00012">
    <property type="entry name" value="PHOSPHOPANTETHEINE"/>
    <property type="match status" value="1"/>
</dbReference>
<dbReference type="InterPro" id="IPR006941">
    <property type="entry name" value="RNase_CAF1"/>
</dbReference>
<comment type="similarity">
    <text evidence="1">Belongs to the CAF1 family.</text>
</comment>
<feature type="compositionally biased region" description="Basic and acidic residues" evidence="2">
    <location>
        <begin position="507"/>
        <end position="519"/>
    </location>
</feature>
<dbReference type="GO" id="GO:0000289">
    <property type="term" value="P:nuclear-transcribed mRNA poly(A) tail shortening"/>
    <property type="evidence" value="ECO:0007669"/>
    <property type="project" value="TreeGrafter"/>
</dbReference>
<dbReference type="GO" id="GO:0000175">
    <property type="term" value="F:3'-5'-RNA exonuclease activity"/>
    <property type="evidence" value="ECO:0007669"/>
    <property type="project" value="TreeGrafter"/>
</dbReference>
<dbReference type="PANTHER" id="PTHR15092">
    <property type="entry name" value="POLY A -SPECIFIC RIBONUCLEASE/TARGET OF EGR1, MEMBER 1"/>
    <property type="match status" value="1"/>
</dbReference>
<evidence type="ECO:0000256" key="1">
    <source>
        <dbReference type="ARBA" id="ARBA00008372"/>
    </source>
</evidence>
<evidence type="ECO:0000256" key="2">
    <source>
        <dbReference type="SAM" id="MobiDB-lite"/>
    </source>
</evidence>
<dbReference type="PANTHER" id="PTHR15092:SF22">
    <property type="entry name" value="POLY(A)-SPECIFIC RIBONUCLEASE PNLDC1"/>
    <property type="match status" value="1"/>
</dbReference>
<name>A0A4S8S432_AURPU</name>
<dbReference type="GO" id="GO:1990431">
    <property type="term" value="P:priRNA 3'-end processing"/>
    <property type="evidence" value="ECO:0007669"/>
    <property type="project" value="TreeGrafter"/>
</dbReference>
<dbReference type="AlphaFoldDB" id="A0A4S8S432"/>
<feature type="region of interest" description="Disordered" evidence="2">
    <location>
        <begin position="432"/>
        <end position="455"/>
    </location>
</feature>
<feature type="compositionally biased region" description="Polar residues" evidence="2">
    <location>
        <begin position="549"/>
        <end position="558"/>
    </location>
</feature>
<feature type="compositionally biased region" description="Basic residues" evidence="2">
    <location>
        <begin position="532"/>
        <end position="546"/>
    </location>
</feature>
<dbReference type="InterPro" id="IPR012337">
    <property type="entry name" value="RNaseH-like_sf"/>
</dbReference>
<reference evidence="3 4" key="1">
    <citation type="submission" date="2018-10" db="EMBL/GenBank/DDBJ databases">
        <title>Fifty Aureobasidium pullulans genomes reveal a recombining polyextremotolerant generalist.</title>
        <authorList>
            <person name="Gostincar C."/>
            <person name="Turk M."/>
            <person name="Zajc J."/>
            <person name="Gunde-Cimerman N."/>
        </authorList>
    </citation>
    <scope>NUCLEOTIDE SEQUENCE [LARGE SCALE GENOMIC DNA]</scope>
    <source>
        <strain evidence="3 4">EXF-11900</strain>
    </source>
</reference>
<organism evidence="3 4">
    <name type="scientific">Aureobasidium pullulans</name>
    <name type="common">Black yeast</name>
    <name type="synonym">Pullularia pullulans</name>
    <dbReference type="NCBI Taxonomy" id="5580"/>
    <lineage>
        <taxon>Eukaryota</taxon>
        <taxon>Fungi</taxon>
        <taxon>Dikarya</taxon>
        <taxon>Ascomycota</taxon>
        <taxon>Pezizomycotina</taxon>
        <taxon>Dothideomycetes</taxon>
        <taxon>Dothideomycetidae</taxon>
        <taxon>Dothideales</taxon>
        <taxon>Saccotheciaceae</taxon>
        <taxon>Aureobasidium</taxon>
    </lineage>
</organism>
<evidence type="ECO:0000313" key="3">
    <source>
        <dbReference type="EMBL" id="THV64867.1"/>
    </source>
</evidence>
<dbReference type="GO" id="GO:0005634">
    <property type="term" value="C:nucleus"/>
    <property type="evidence" value="ECO:0007669"/>
    <property type="project" value="TreeGrafter"/>
</dbReference>
<dbReference type="GO" id="GO:1990432">
    <property type="term" value="P:siRNA 3'-end processing"/>
    <property type="evidence" value="ECO:0007669"/>
    <property type="project" value="TreeGrafter"/>
</dbReference>
<comment type="caution">
    <text evidence="3">The sequence shown here is derived from an EMBL/GenBank/DDBJ whole genome shotgun (WGS) entry which is preliminary data.</text>
</comment>
<dbReference type="Pfam" id="PF04857">
    <property type="entry name" value="CAF1"/>
    <property type="match status" value="1"/>
</dbReference>
<dbReference type="InterPro" id="IPR051181">
    <property type="entry name" value="CAF1_poly(A)_ribonucleases"/>
</dbReference>
<dbReference type="SUPFAM" id="SSF53098">
    <property type="entry name" value="Ribonuclease H-like"/>
    <property type="match status" value="1"/>
</dbReference>
<feature type="region of interest" description="Disordered" evidence="2">
    <location>
        <begin position="486"/>
        <end position="613"/>
    </location>
</feature>
<dbReference type="EMBL" id="QZAF01000759">
    <property type="protein sequence ID" value="THV64867.1"/>
    <property type="molecule type" value="Genomic_DNA"/>
</dbReference>
<sequence>MDIDKYTFPSRLLDVLEAIAEAHFVSFDLELSGVPVKGQAKEKPGKPSLQERYLETKKAAEQYQILQIGLTCVKDDVLQGAYVCKPFNFNLSPIVEERLDVDRTFSFHSGAAEFLLGVGFKFDLPFTSGVPYLSRDEAQLAEDRAAARNDKSSFTDIEIKPEDIQALEFLRRVRSEVDDWLKTGQPSAHSVVIAPLETNGADANPELNRFERRLVHQIVRAEYPNLVSIPNRGLVRVSRLDPEREEYIKAQRKREVQDRIVRQTGFRWIVEALCGNPPEGVDVRSFAQTPGGIPGFVDIDELKSRFNRAKHMIRNKKTALFGHNLFLDLIYFYRTFIGALPDTVEEFGSLIHELFPIIVDTKYMATHNCGDINPQSSLEQIAEKLAEQQKPSVTIHEKHNKYTDTTAFHEAGYDSMLTAEVAVRLSAKLELAGSHDQEDKQNTIPPTPPDVDAGGVQLETSTASVIDSAIDSVRGLLQAPFKVLGGQKTSPEEQPITQIEQPPHNKSTPEDSLAEKTAELDITENDFSTTSKKSKKKKKKKKNKKSKTADSTPSTQQGGRFAHATAFDQLQDTQEEEDEEEEAETTTEEILQFDSLPSETAHASDPVVADTDGVSDPLVGASWDSIPALAESYAWKAREAEVGTVMPSFTSGFWKVYGNKLRVFGTQEGVAMLAPLA</sequence>
<feature type="compositionally biased region" description="Polar residues" evidence="2">
    <location>
        <begin position="495"/>
        <end position="506"/>
    </location>
</feature>
<gene>
    <name evidence="3" type="ORF">D6D28_09559</name>
</gene>
<dbReference type="Gene3D" id="3.30.420.10">
    <property type="entry name" value="Ribonuclease H-like superfamily/Ribonuclease H"/>
    <property type="match status" value="2"/>
</dbReference>
<proteinExistence type="inferred from homology"/>
<dbReference type="Proteomes" id="UP000304951">
    <property type="component" value="Unassembled WGS sequence"/>
</dbReference>
<dbReference type="InterPro" id="IPR006162">
    <property type="entry name" value="Ppantetheine_attach_site"/>
</dbReference>